<proteinExistence type="predicted"/>
<dbReference type="AlphaFoldDB" id="A0A1Y5F2Z7"/>
<accession>A0A1Y5F2Z7</accession>
<gene>
    <name evidence="1" type="ORF">A9Q84_19660</name>
</gene>
<evidence type="ECO:0000313" key="2">
    <source>
        <dbReference type="Proteomes" id="UP000196531"/>
    </source>
</evidence>
<name>A0A1Y5F2Z7_9BACT</name>
<reference evidence="2" key="1">
    <citation type="journal article" date="2017" name="Proc. Natl. Acad. Sci. U.S.A.">
        <title>Simulation of Deepwater Horizon oil plume reveals substrate specialization within a complex community of hydrocarbon-degraders.</title>
        <authorList>
            <person name="Hu P."/>
            <person name="Dubinsky E.A."/>
            <person name="Probst A.J."/>
            <person name="Wang J."/>
            <person name="Sieber C.M.K."/>
            <person name="Tom L.M."/>
            <person name="Gardinali P."/>
            <person name="Banfield J.F."/>
            <person name="Atlas R.M."/>
            <person name="Andersen G.L."/>
        </authorList>
    </citation>
    <scope>NUCLEOTIDE SEQUENCE [LARGE SCALE GENOMIC DNA]</scope>
</reference>
<protein>
    <submittedName>
        <fullName evidence="1">Uncharacterized protein</fullName>
    </submittedName>
</protein>
<dbReference type="EMBL" id="MAAO01000015">
    <property type="protein sequence ID" value="OUR93682.1"/>
    <property type="molecule type" value="Genomic_DNA"/>
</dbReference>
<comment type="caution">
    <text evidence="1">The sequence shown here is derived from an EMBL/GenBank/DDBJ whole genome shotgun (WGS) entry which is preliminary data.</text>
</comment>
<sequence>MEQPSKRKLKANTELVTSLTRETITELYNLYSLYYENVQLDQFTSDLLKKMKIIIMRNPKKEICGFSTITFFSLDDHPEKPYCIYSGDTIIHQDYWGTSALTIEFLKNIMLAKLQNPFKPVWWFLISKGYKTYLLLANNFHEYYPRVNVNTPSDKLNIIESLSEKIYPNCFSRETGIISFDDDNHERLKQFVAPITDQITAKNKKIKFFQDSNPNWEKGDELACIGKVSLALGFTHPYKVIMKPLKKKYRVTLDKLLKINL</sequence>
<evidence type="ECO:0000313" key="1">
    <source>
        <dbReference type="EMBL" id="OUR93682.1"/>
    </source>
</evidence>
<dbReference type="Proteomes" id="UP000196531">
    <property type="component" value="Unassembled WGS sequence"/>
</dbReference>
<organism evidence="1 2">
    <name type="scientific">Halobacteriovorax marinus</name>
    <dbReference type="NCBI Taxonomy" id="97084"/>
    <lineage>
        <taxon>Bacteria</taxon>
        <taxon>Pseudomonadati</taxon>
        <taxon>Bdellovibrionota</taxon>
        <taxon>Bacteriovoracia</taxon>
        <taxon>Bacteriovoracales</taxon>
        <taxon>Halobacteriovoraceae</taxon>
        <taxon>Halobacteriovorax</taxon>
    </lineage>
</organism>